<dbReference type="VEuPathDB" id="FungiDB:ASPWEDRAFT_686092"/>
<protein>
    <submittedName>
        <fullName evidence="2">Uncharacterized protein</fullName>
    </submittedName>
</protein>
<keyword evidence="1" id="KW-0472">Membrane</keyword>
<evidence type="ECO:0000256" key="1">
    <source>
        <dbReference type="SAM" id="Phobius"/>
    </source>
</evidence>
<keyword evidence="1" id="KW-1133">Transmembrane helix</keyword>
<accession>A0A1L9R8F0</accession>
<dbReference type="GeneID" id="63754826"/>
<proteinExistence type="predicted"/>
<reference evidence="3" key="1">
    <citation type="journal article" date="2017" name="Genome Biol.">
        <title>Comparative genomics reveals high biological diversity and specific adaptations in the industrially and medically important fungal genus Aspergillus.</title>
        <authorList>
            <person name="de Vries R.P."/>
            <person name="Riley R."/>
            <person name="Wiebenga A."/>
            <person name="Aguilar-Osorio G."/>
            <person name="Amillis S."/>
            <person name="Uchima C.A."/>
            <person name="Anderluh G."/>
            <person name="Asadollahi M."/>
            <person name="Askin M."/>
            <person name="Barry K."/>
            <person name="Battaglia E."/>
            <person name="Bayram O."/>
            <person name="Benocci T."/>
            <person name="Braus-Stromeyer S.A."/>
            <person name="Caldana C."/>
            <person name="Canovas D."/>
            <person name="Cerqueira G.C."/>
            <person name="Chen F."/>
            <person name="Chen W."/>
            <person name="Choi C."/>
            <person name="Clum A."/>
            <person name="Dos Santos R.A."/>
            <person name="Damasio A.R."/>
            <person name="Diallinas G."/>
            <person name="Emri T."/>
            <person name="Fekete E."/>
            <person name="Flipphi M."/>
            <person name="Freyberg S."/>
            <person name="Gallo A."/>
            <person name="Gournas C."/>
            <person name="Habgood R."/>
            <person name="Hainaut M."/>
            <person name="Harispe M.L."/>
            <person name="Henrissat B."/>
            <person name="Hilden K.S."/>
            <person name="Hope R."/>
            <person name="Hossain A."/>
            <person name="Karabika E."/>
            <person name="Karaffa L."/>
            <person name="Karanyi Z."/>
            <person name="Krasevec N."/>
            <person name="Kuo A."/>
            <person name="Kusch H."/>
            <person name="LaButti K."/>
            <person name="Lagendijk E.L."/>
            <person name="Lapidus A."/>
            <person name="Levasseur A."/>
            <person name="Lindquist E."/>
            <person name="Lipzen A."/>
            <person name="Logrieco A.F."/>
            <person name="MacCabe A."/>
            <person name="Maekelae M.R."/>
            <person name="Malavazi I."/>
            <person name="Melin P."/>
            <person name="Meyer V."/>
            <person name="Mielnichuk N."/>
            <person name="Miskei M."/>
            <person name="Molnar A.P."/>
            <person name="Mule G."/>
            <person name="Ngan C.Y."/>
            <person name="Orejas M."/>
            <person name="Orosz E."/>
            <person name="Ouedraogo J.P."/>
            <person name="Overkamp K.M."/>
            <person name="Park H.-S."/>
            <person name="Perrone G."/>
            <person name="Piumi F."/>
            <person name="Punt P.J."/>
            <person name="Ram A.F."/>
            <person name="Ramon A."/>
            <person name="Rauscher S."/>
            <person name="Record E."/>
            <person name="Riano-Pachon D.M."/>
            <person name="Robert V."/>
            <person name="Roehrig J."/>
            <person name="Ruller R."/>
            <person name="Salamov A."/>
            <person name="Salih N.S."/>
            <person name="Samson R.A."/>
            <person name="Sandor E."/>
            <person name="Sanguinetti M."/>
            <person name="Schuetze T."/>
            <person name="Sepcic K."/>
            <person name="Shelest E."/>
            <person name="Sherlock G."/>
            <person name="Sophianopoulou V."/>
            <person name="Squina F.M."/>
            <person name="Sun H."/>
            <person name="Susca A."/>
            <person name="Todd R.B."/>
            <person name="Tsang A."/>
            <person name="Unkles S.E."/>
            <person name="van de Wiele N."/>
            <person name="van Rossen-Uffink D."/>
            <person name="Oliveira J.V."/>
            <person name="Vesth T.C."/>
            <person name="Visser J."/>
            <person name="Yu J.-H."/>
            <person name="Zhou M."/>
            <person name="Andersen M.R."/>
            <person name="Archer D.B."/>
            <person name="Baker S.E."/>
            <person name="Benoit I."/>
            <person name="Brakhage A.A."/>
            <person name="Braus G.H."/>
            <person name="Fischer R."/>
            <person name="Frisvad J.C."/>
            <person name="Goldman G.H."/>
            <person name="Houbraken J."/>
            <person name="Oakley B."/>
            <person name="Pocsi I."/>
            <person name="Scazzocchio C."/>
            <person name="Seiboth B."/>
            <person name="vanKuyk P.A."/>
            <person name="Wortman J."/>
            <person name="Dyer P.S."/>
            <person name="Grigoriev I.V."/>
        </authorList>
    </citation>
    <scope>NUCLEOTIDE SEQUENCE [LARGE SCALE GENOMIC DNA]</scope>
    <source>
        <strain evidence="3">DTO 134E9</strain>
    </source>
</reference>
<organism evidence="2 3">
    <name type="scientific">Aspergillus wentii DTO 134E9</name>
    <dbReference type="NCBI Taxonomy" id="1073089"/>
    <lineage>
        <taxon>Eukaryota</taxon>
        <taxon>Fungi</taxon>
        <taxon>Dikarya</taxon>
        <taxon>Ascomycota</taxon>
        <taxon>Pezizomycotina</taxon>
        <taxon>Eurotiomycetes</taxon>
        <taxon>Eurotiomycetidae</taxon>
        <taxon>Eurotiales</taxon>
        <taxon>Aspergillaceae</taxon>
        <taxon>Aspergillus</taxon>
        <taxon>Aspergillus subgen. Cremei</taxon>
    </lineage>
</organism>
<keyword evidence="3" id="KW-1185">Reference proteome</keyword>
<dbReference type="EMBL" id="KV878216">
    <property type="protein sequence ID" value="OJJ31200.1"/>
    <property type="molecule type" value="Genomic_DNA"/>
</dbReference>
<keyword evidence="1" id="KW-0812">Transmembrane</keyword>
<feature type="transmembrane region" description="Helical" evidence="1">
    <location>
        <begin position="30"/>
        <end position="48"/>
    </location>
</feature>
<dbReference type="AlphaFoldDB" id="A0A1L9R8F0"/>
<dbReference type="Proteomes" id="UP000184383">
    <property type="component" value="Unassembled WGS sequence"/>
</dbReference>
<dbReference type="RefSeq" id="XP_040684877.1">
    <property type="nucleotide sequence ID" value="XM_040838978.1"/>
</dbReference>
<feature type="transmembrane region" description="Helical" evidence="1">
    <location>
        <begin position="60"/>
        <end position="78"/>
    </location>
</feature>
<evidence type="ECO:0000313" key="3">
    <source>
        <dbReference type="Proteomes" id="UP000184383"/>
    </source>
</evidence>
<sequence length="94" mass="11075">MSTKPNARPAAMAISRLSRTYHTYPFRVSTFYLMSCPPFFLSSQHYLYHLLLSCHYTHSCLLSTIFPTFFFFTVYISLHSCMCQCEYPFLTTEE</sequence>
<name>A0A1L9R8F0_ASPWE</name>
<evidence type="ECO:0000313" key="2">
    <source>
        <dbReference type="EMBL" id="OJJ31200.1"/>
    </source>
</evidence>
<gene>
    <name evidence="2" type="ORF">ASPWEDRAFT_686092</name>
</gene>